<dbReference type="PROSITE" id="PS00018">
    <property type="entry name" value="EF_HAND_1"/>
    <property type="match status" value="3"/>
</dbReference>
<evidence type="ECO:0000256" key="2">
    <source>
        <dbReference type="ARBA" id="ARBA00022737"/>
    </source>
</evidence>
<dbReference type="EMBL" id="EAAA01000005">
    <property type="status" value="NOT_ANNOTATED_CDS"/>
    <property type="molecule type" value="Genomic_DNA"/>
</dbReference>
<dbReference type="InterPro" id="IPR011992">
    <property type="entry name" value="EF-hand-dom_pair"/>
</dbReference>
<dbReference type="GO" id="GO:0000287">
    <property type="term" value="F:magnesium ion binding"/>
    <property type="evidence" value="ECO:0000318"/>
    <property type="project" value="GO_Central"/>
</dbReference>
<organism evidence="6 7">
    <name type="scientific">Ciona intestinalis</name>
    <name type="common">Transparent sea squirt</name>
    <name type="synonym">Ascidia intestinalis</name>
    <dbReference type="NCBI Taxonomy" id="7719"/>
    <lineage>
        <taxon>Eukaryota</taxon>
        <taxon>Metazoa</taxon>
        <taxon>Chordata</taxon>
        <taxon>Tunicata</taxon>
        <taxon>Ascidiacea</taxon>
        <taxon>Phlebobranchia</taxon>
        <taxon>Cionidae</taxon>
        <taxon>Ciona</taxon>
    </lineage>
</organism>
<gene>
    <name evidence="6" type="primary">LOC101242389</name>
</gene>
<dbReference type="Pfam" id="PF13499">
    <property type="entry name" value="EF-hand_7"/>
    <property type="match status" value="1"/>
</dbReference>
<sequence>MGSTNSRLSKEQLSEYTDLTYFTVGEINELFKKFESLDKQRLRENIQNRIPGAKLRELPEFKHNPFLHRLCAVFSTSDDDDAEDSLNFDDFLDMMNALSDQAPFSLKAKYAFQIFDCNQNGYVDKEDVLEIIKHITKKRDGIPLTSKYLFHKLITNVMLEADLDQDDMLGPAEFEHVLSKSPDFMSSFRIRL</sequence>
<evidence type="ECO:0000256" key="3">
    <source>
        <dbReference type="ARBA" id="ARBA00022837"/>
    </source>
</evidence>
<reference evidence="6" key="3">
    <citation type="submission" date="2025-08" db="UniProtKB">
        <authorList>
            <consortium name="Ensembl"/>
        </authorList>
    </citation>
    <scope>IDENTIFICATION</scope>
</reference>
<dbReference type="PANTHER" id="PTHR45791:SF1">
    <property type="entry name" value="CALCIUM AND INTEGRIN BINDING FAMILY MEMBER 1"/>
    <property type="match status" value="1"/>
</dbReference>
<dbReference type="SMART" id="SM00054">
    <property type="entry name" value="EFh"/>
    <property type="match status" value="2"/>
</dbReference>
<dbReference type="InterPro" id="IPR002048">
    <property type="entry name" value="EF_hand_dom"/>
</dbReference>
<name>H2XW57_CIOIN</name>
<keyword evidence="2" id="KW-0677">Repeat</keyword>
<reference evidence="7" key="1">
    <citation type="journal article" date="2002" name="Science">
        <title>The draft genome of Ciona intestinalis: insights into chordate and vertebrate origins.</title>
        <authorList>
            <person name="Dehal P."/>
            <person name="Satou Y."/>
            <person name="Campbell R.K."/>
            <person name="Chapman J."/>
            <person name="Degnan B."/>
            <person name="De Tomaso A."/>
            <person name="Davidson B."/>
            <person name="Di Gregorio A."/>
            <person name="Gelpke M."/>
            <person name="Goodstein D.M."/>
            <person name="Harafuji N."/>
            <person name="Hastings K.E."/>
            <person name="Ho I."/>
            <person name="Hotta K."/>
            <person name="Huang W."/>
            <person name="Kawashima T."/>
            <person name="Lemaire P."/>
            <person name="Martinez D."/>
            <person name="Meinertzhagen I.A."/>
            <person name="Necula S."/>
            <person name="Nonaka M."/>
            <person name="Putnam N."/>
            <person name="Rash S."/>
            <person name="Saiga H."/>
            <person name="Satake M."/>
            <person name="Terry A."/>
            <person name="Yamada L."/>
            <person name="Wang H.G."/>
            <person name="Awazu S."/>
            <person name="Azumi K."/>
            <person name="Boore J."/>
            <person name="Branno M."/>
            <person name="Chin-Bow S."/>
            <person name="DeSantis R."/>
            <person name="Doyle S."/>
            <person name="Francino P."/>
            <person name="Keys D.N."/>
            <person name="Haga S."/>
            <person name="Hayashi H."/>
            <person name="Hino K."/>
            <person name="Imai K.S."/>
            <person name="Inaba K."/>
            <person name="Kano S."/>
            <person name="Kobayashi K."/>
            <person name="Kobayashi M."/>
            <person name="Lee B.I."/>
            <person name="Makabe K.W."/>
            <person name="Manohar C."/>
            <person name="Matassi G."/>
            <person name="Medina M."/>
            <person name="Mochizuki Y."/>
            <person name="Mount S."/>
            <person name="Morishita T."/>
            <person name="Miura S."/>
            <person name="Nakayama A."/>
            <person name="Nishizaka S."/>
            <person name="Nomoto H."/>
            <person name="Ohta F."/>
            <person name="Oishi K."/>
            <person name="Rigoutsos I."/>
            <person name="Sano M."/>
            <person name="Sasaki A."/>
            <person name="Sasakura Y."/>
            <person name="Shoguchi E."/>
            <person name="Shin-i T."/>
            <person name="Spagnuolo A."/>
            <person name="Stainier D."/>
            <person name="Suzuki M.M."/>
            <person name="Tassy O."/>
            <person name="Takatori N."/>
            <person name="Tokuoka M."/>
            <person name="Yagi K."/>
            <person name="Yoshizaki F."/>
            <person name="Wada S."/>
            <person name="Zhang C."/>
            <person name="Hyatt P.D."/>
            <person name="Larimer F."/>
            <person name="Detter C."/>
            <person name="Doggett N."/>
            <person name="Glavina T."/>
            <person name="Hawkins T."/>
            <person name="Richardson P."/>
            <person name="Lucas S."/>
            <person name="Kohara Y."/>
            <person name="Levine M."/>
            <person name="Satoh N."/>
            <person name="Rokhsar D.S."/>
        </authorList>
    </citation>
    <scope>NUCLEOTIDE SEQUENCE [LARGE SCALE GENOMIC DNA]</scope>
</reference>
<feature type="domain" description="EF-hand" evidence="5">
    <location>
        <begin position="103"/>
        <end position="138"/>
    </location>
</feature>
<accession>H2XW57</accession>
<dbReference type="FunFam" id="1.10.238.10:FF:000035">
    <property type="entry name" value="Calcium and integrin-binding family member 2"/>
    <property type="match status" value="1"/>
</dbReference>
<dbReference type="OMA" id="ILPQIRC"/>
<proteinExistence type="predicted"/>
<reference evidence="6" key="4">
    <citation type="submission" date="2025-09" db="UniProtKB">
        <authorList>
            <consortium name="Ensembl"/>
        </authorList>
    </citation>
    <scope>IDENTIFICATION</scope>
</reference>
<dbReference type="InterPro" id="IPR051433">
    <property type="entry name" value="CIBP"/>
</dbReference>
<dbReference type="InterPro" id="IPR018247">
    <property type="entry name" value="EF_Hand_1_Ca_BS"/>
</dbReference>
<keyword evidence="3" id="KW-0106">Calcium</keyword>
<evidence type="ECO:0000256" key="4">
    <source>
        <dbReference type="ARBA" id="ARBA00022842"/>
    </source>
</evidence>
<dbReference type="PANTHER" id="PTHR45791">
    <property type="entry name" value="CALCIUM AND INTEGRIN BINDING FAMILY MEMBER 2"/>
    <property type="match status" value="1"/>
</dbReference>
<dbReference type="GeneTree" id="ENSGT00940000170507"/>
<dbReference type="SUPFAM" id="SSF47473">
    <property type="entry name" value="EF-hand"/>
    <property type="match status" value="1"/>
</dbReference>
<dbReference type="GO" id="GO:0005509">
    <property type="term" value="F:calcium ion binding"/>
    <property type="evidence" value="ECO:0000318"/>
    <property type="project" value="GO_Central"/>
</dbReference>
<evidence type="ECO:0000256" key="1">
    <source>
        <dbReference type="ARBA" id="ARBA00022723"/>
    </source>
</evidence>
<dbReference type="Ensembl" id="ENSCINT00000030689.1">
    <property type="protein sequence ID" value="ENSCINP00000033891.1"/>
    <property type="gene ID" value="ENSCING00000013867.2"/>
</dbReference>
<dbReference type="HOGENOM" id="CLU_061288_6_0_1"/>
<reference evidence="6" key="2">
    <citation type="journal article" date="2008" name="Genome Biol.">
        <title>Improved genome assembly and evidence-based global gene model set for the chordate Ciona intestinalis: new insight into intron and operon populations.</title>
        <authorList>
            <person name="Satou Y."/>
            <person name="Mineta K."/>
            <person name="Ogasawara M."/>
            <person name="Sasakura Y."/>
            <person name="Shoguchi E."/>
            <person name="Ueno K."/>
            <person name="Yamada L."/>
            <person name="Matsumoto J."/>
            <person name="Wasserscheid J."/>
            <person name="Dewar K."/>
            <person name="Wiley G.B."/>
            <person name="Macmil S.L."/>
            <person name="Roe B.A."/>
            <person name="Zeller R.W."/>
            <person name="Hastings K.E."/>
            <person name="Lemaire P."/>
            <person name="Lindquist E."/>
            <person name="Endo T."/>
            <person name="Hotta K."/>
            <person name="Inaba K."/>
        </authorList>
    </citation>
    <scope>NUCLEOTIDE SEQUENCE [LARGE SCALE GENOMIC DNA]</scope>
    <source>
        <strain evidence="6">wild type</strain>
    </source>
</reference>
<dbReference type="STRING" id="7719.ENSCINP00000033891"/>
<protein>
    <submittedName>
        <fullName evidence="6">Calcium and integrin-binding protein 1-like</fullName>
    </submittedName>
</protein>
<dbReference type="AlphaFoldDB" id="H2XW57"/>
<evidence type="ECO:0000313" key="6">
    <source>
        <dbReference type="Ensembl" id="ENSCINP00000033891.1"/>
    </source>
</evidence>
<evidence type="ECO:0000259" key="5">
    <source>
        <dbReference type="PROSITE" id="PS50222"/>
    </source>
</evidence>
<evidence type="ECO:0000313" key="7">
    <source>
        <dbReference type="Proteomes" id="UP000008144"/>
    </source>
</evidence>
<keyword evidence="4" id="KW-0460">Magnesium</keyword>
<dbReference type="InParanoid" id="H2XW57"/>
<dbReference type="PROSITE" id="PS50222">
    <property type="entry name" value="EF_HAND_2"/>
    <property type="match status" value="1"/>
</dbReference>
<dbReference type="Gene3D" id="1.10.238.10">
    <property type="entry name" value="EF-hand"/>
    <property type="match status" value="2"/>
</dbReference>
<keyword evidence="1" id="KW-0479">Metal-binding</keyword>
<keyword evidence="7" id="KW-1185">Reference proteome</keyword>
<dbReference type="Proteomes" id="UP000008144">
    <property type="component" value="Chromosome 1"/>
</dbReference>